<dbReference type="InterPro" id="IPR001650">
    <property type="entry name" value="Helicase_C-like"/>
</dbReference>
<dbReference type="eggNOG" id="COG1061">
    <property type="taxonomic scope" value="Bacteria"/>
</dbReference>
<dbReference type="GO" id="GO:0000403">
    <property type="term" value="F:Y-form DNA binding"/>
    <property type="evidence" value="ECO:0007669"/>
    <property type="project" value="TreeGrafter"/>
</dbReference>
<dbReference type="GO" id="GO:0061749">
    <property type="term" value="F:forked DNA-dependent helicase activity"/>
    <property type="evidence" value="ECO:0007669"/>
    <property type="project" value="TreeGrafter"/>
</dbReference>
<proteinExistence type="predicted"/>
<dbReference type="InterPro" id="IPR006935">
    <property type="entry name" value="Helicase/UvrB_N"/>
</dbReference>
<dbReference type="Proteomes" id="UP000005824">
    <property type="component" value="Unassembled WGS sequence"/>
</dbReference>
<evidence type="ECO:0000259" key="3">
    <source>
        <dbReference type="PROSITE" id="PS51194"/>
    </source>
</evidence>
<dbReference type="InParanoid" id="B4CXK7"/>
<reference evidence="4 5" key="1">
    <citation type="journal article" date="2011" name="J. Bacteriol.">
        <title>Genome sequence of Chthoniobacter flavus Ellin428, an aerobic heterotrophic soil bacterium.</title>
        <authorList>
            <person name="Kant R."/>
            <person name="van Passel M.W."/>
            <person name="Palva A."/>
            <person name="Lucas S."/>
            <person name="Lapidus A."/>
            <person name="Glavina Del Rio T."/>
            <person name="Dalin E."/>
            <person name="Tice H."/>
            <person name="Bruce D."/>
            <person name="Goodwin L."/>
            <person name="Pitluck S."/>
            <person name="Larimer F.W."/>
            <person name="Land M.L."/>
            <person name="Hauser L."/>
            <person name="Sangwan P."/>
            <person name="de Vos W.M."/>
            <person name="Janssen P.H."/>
            <person name="Smidt H."/>
        </authorList>
    </citation>
    <scope>NUCLEOTIDE SEQUENCE [LARGE SCALE GENOMIC DNA]</scope>
    <source>
        <strain evidence="4 5">Ellin428</strain>
    </source>
</reference>
<protein>
    <submittedName>
        <fullName evidence="4">Type III restriction protein res subunit</fullName>
    </submittedName>
</protein>
<dbReference type="Pfam" id="PF00271">
    <property type="entry name" value="Helicase_C"/>
    <property type="match status" value="1"/>
</dbReference>
<dbReference type="PROSITE" id="PS51194">
    <property type="entry name" value="HELICASE_CTER"/>
    <property type="match status" value="1"/>
</dbReference>
<dbReference type="GO" id="GO:0036121">
    <property type="term" value="F:double-stranded DNA helicase activity"/>
    <property type="evidence" value="ECO:0007669"/>
    <property type="project" value="TreeGrafter"/>
</dbReference>
<gene>
    <name evidence="4" type="ORF">CfE428DRAFT_1298</name>
</gene>
<keyword evidence="5" id="KW-1185">Reference proteome</keyword>
<dbReference type="CDD" id="cd18032">
    <property type="entry name" value="DEXHc_RE_I_III_res"/>
    <property type="match status" value="1"/>
</dbReference>
<evidence type="ECO:0000259" key="2">
    <source>
        <dbReference type="PROSITE" id="PS51192"/>
    </source>
</evidence>
<dbReference type="Pfam" id="PF04851">
    <property type="entry name" value="ResIII"/>
    <property type="match status" value="1"/>
</dbReference>
<dbReference type="STRING" id="497964.CfE428DRAFT_1298"/>
<dbReference type="SMART" id="SM00487">
    <property type="entry name" value="DEXDc"/>
    <property type="match status" value="1"/>
</dbReference>
<feature type="domain" description="Helicase C-terminal" evidence="3">
    <location>
        <begin position="221"/>
        <end position="369"/>
    </location>
</feature>
<dbReference type="PROSITE" id="PS51192">
    <property type="entry name" value="HELICASE_ATP_BIND_1"/>
    <property type="match status" value="1"/>
</dbReference>
<organism evidence="4 5">
    <name type="scientific">Chthoniobacter flavus Ellin428</name>
    <dbReference type="NCBI Taxonomy" id="497964"/>
    <lineage>
        <taxon>Bacteria</taxon>
        <taxon>Pseudomonadati</taxon>
        <taxon>Verrucomicrobiota</taxon>
        <taxon>Spartobacteria</taxon>
        <taxon>Chthoniobacterales</taxon>
        <taxon>Chthoniobacteraceae</taxon>
        <taxon>Chthoniobacter</taxon>
    </lineage>
</organism>
<dbReference type="SMART" id="SM00490">
    <property type="entry name" value="HELICc"/>
    <property type="match status" value="1"/>
</dbReference>
<sequence length="445" mass="49236">MTTSPSKVALRGYQVAAHEAIQRGFAEHQRQLLVLPTGGGKTVVLAHLAATHQPRRTLVLAHREELITQAVDKIRAVTGLIPEVEMADFRASLNAPVVVASVQTLVRSSRRERWPHDHFGLLVVDEAHHSLADSYLNTLRYFDENAFVLGVTATPDRGDKKNLGRYYQNIPYEVTLLDLVQQNWLSPIRVKTVPLEIDLDDVGTTAGDYNAQDLGHAIEPYLERVADVLAEHVQRKILVFLPLISLSRGFAELCRQRGLRAEHVDGTSDDRGDILARFRRGETRVLTNAMLLTEGYDEPSIDCVVCLRPTKIRSLYSQIVGRGTRLYPGKDHLLLLDFLWMSEEHVLMKPANLIAADAEEANAITEALGFGGDLEEAKGKADADPCGHAAPAPPPECKAQRADIRRAGVRPVAGRRGPGRLCADDALAWRPGHEPTARDFGQVRR</sequence>
<dbReference type="PANTHER" id="PTHR47396">
    <property type="entry name" value="TYPE I RESTRICTION ENZYME ECOKI R PROTEIN"/>
    <property type="match status" value="1"/>
</dbReference>
<feature type="region of interest" description="Disordered" evidence="1">
    <location>
        <begin position="381"/>
        <end position="402"/>
    </location>
</feature>
<evidence type="ECO:0000256" key="1">
    <source>
        <dbReference type="SAM" id="MobiDB-lite"/>
    </source>
</evidence>
<dbReference type="InterPro" id="IPR027417">
    <property type="entry name" value="P-loop_NTPase"/>
</dbReference>
<dbReference type="InterPro" id="IPR014001">
    <property type="entry name" value="Helicase_ATP-bd"/>
</dbReference>
<dbReference type="EMBL" id="ABVL01000003">
    <property type="protein sequence ID" value="EDY21005.1"/>
    <property type="molecule type" value="Genomic_DNA"/>
</dbReference>
<dbReference type="GO" id="GO:0005524">
    <property type="term" value="F:ATP binding"/>
    <property type="evidence" value="ECO:0007669"/>
    <property type="project" value="InterPro"/>
</dbReference>
<dbReference type="SUPFAM" id="SSF52540">
    <property type="entry name" value="P-loop containing nucleoside triphosphate hydrolases"/>
    <property type="match status" value="1"/>
</dbReference>
<dbReference type="AlphaFoldDB" id="B4CXK7"/>
<dbReference type="RefSeq" id="WP_006978624.1">
    <property type="nucleotide sequence ID" value="NZ_ABVL01000003.1"/>
</dbReference>
<dbReference type="PANTHER" id="PTHR47396:SF1">
    <property type="entry name" value="ATP-DEPENDENT HELICASE IRC3-RELATED"/>
    <property type="match status" value="1"/>
</dbReference>
<accession>B4CXK7</accession>
<evidence type="ECO:0000313" key="4">
    <source>
        <dbReference type="EMBL" id="EDY21005.1"/>
    </source>
</evidence>
<dbReference type="GO" id="GO:0016787">
    <property type="term" value="F:hydrolase activity"/>
    <property type="evidence" value="ECO:0007669"/>
    <property type="project" value="InterPro"/>
</dbReference>
<dbReference type="InterPro" id="IPR050742">
    <property type="entry name" value="Helicase_Restrict-Modif_Enz"/>
</dbReference>
<name>B4CXK7_9BACT</name>
<evidence type="ECO:0000313" key="5">
    <source>
        <dbReference type="Proteomes" id="UP000005824"/>
    </source>
</evidence>
<feature type="domain" description="Helicase ATP-binding" evidence="2">
    <location>
        <begin position="22"/>
        <end position="173"/>
    </location>
</feature>
<comment type="caution">
    <text evidence="4">The sequence shown here is derived from an EMBL/GenBank/DDBJ whole genome shotgun (WGS) entry which is preliminary data.</text>
</comment>
<dbReference type="Gene3D" id="3.40.50.300">
    <property type="entry name" value="P-loop containing nucleotide triphosphate hydrolases"/>
    <property type="match status" value="2"/>
</dbReference>
<dbReference type="FunCoup" id="B4CXK7">
    <property type="interactions" value="71"/>
</dbReference>